<name>A0A0D0AXS4_9AGAR</name>
<organism evidence="2 3">
    <name type="scientific">Collybiopsis luxurians FD-317 M1</name>
    <dbReference type="NCBI Taxonomy" id="944289"/>
    <lineage>
        <taxon>Eukaryota</taxon>
        <taxon>Fungi</taxon>
        <taxon>Dikarya</taxon>
        <taxon>Basidiomycota</taxon>
        <taxon>Agaricomycotina</taxon>
        <taxon>Agaricomycetes</taxon>
        <taxon>Agaricomycetidae</taxon>
        <taxon>Agaricales</taxon>
        <taxon>Marasmiineae</taxon>
        <taxon>Omphalotaceae</taxon>
        <taxon>Collybiopsis</taxon>
        <taxon>Collybiopsis luxurians</taxon>
    </lineage>
</organism>
<gene>
    <name evidence="2" type="ORF">GYMLUDRAFT_248666</name>
</gene>
<sequence>MLITPPSPPMQQPQQKCQKLQELPPSPPDMVHAATDAHMAEESSQDSLHSHPARVQGAELLDPMGSLDEEGEEGEEISEGMISENEENEADEANTHVVAALLENLHFGSCTVGNGEGLKGGDGQADEVEWVPELSIEDIRIADDFIHLLCNASLDTSGLDTDTLFHLRNPLEGPVEEPDSQTRLSLDMYLSITHASKAMYTNICEAIL</sequence>
<evidence type="ECO:0000256" key="1">
    <source>
        <dbReference type="SAM" id="MobiDB-lite"/>
    </source>
</evidence>
<dbReference type="HOGENOM" id="CLU_1321028_0_0_1"/>
<feature type="region of interest" description="Disordered" evidence="1">
    <location>
        <begin position="1"/>
        <end position="58"/>
    </location>
</feature>
<evidence type="ECO:0000313" key="2">
    <source>
        <dbReference type="EMBL" id="KIK55415.1"/>
    </source>
</evidence>
<dbReference type="EMBL" id="KN834806">
    <property type="protein sequence ID" value="KIK55415.1"/>
    <property type="molecule type" value="Genomic_DNA"/>
</dbReference>
<accession>A0A0D0AXS4</accession>
<dbReference type="OrthoDB" id="2742740at2759"/>
<feature type="compositionally biased region" description="Pro residues" evidence="1">
    <location>
        <begin position="1"/>
        <end position="11"/>
    </location>
</feature>
<keyword evidence="3" id="KW-1185">Reference proteome</keyword>
<protein>
    <submittedName>
        <fullName evidence="2">Uncharacterized protein</fullName>
    </submittedName>
</protein>
<dbReference type="AlphaFoldDB" id="A0A0D0AXS4"/>
<evidence type="ECO:0000313" key="3">
    <source>
        <dbReference type="Proteomes" id="UP000053593"/>
    </source>
</evidence>
<dbReference type="Proteomes" id="UP000053593">
    <property type="component" value="Unassembled WGS sequence"/>
</dbReference>
<feature type="compositionally biased region" description="Low complexity" evidence="1">
    <location>
        <begin position="12"/>
        <end position="23"/>
    </location>
</feature>
<reference evidence="2 3" key="1">
    <citation type="submission" date="2014-04" db="EMBL/GenBank/DDBJ databases">
        <title>Evolutionary Origins and Diversification of the Mycorrhizal Mutualists.</title>
        <authorList>
            <consortium name="DOE Joint Genome Institute"/>
            <consortium name="Mycorrhizal Genomics Consortium"/>
            <person name="Kohler A."/>
            <person name="Kuo A."/>
            <person name="Nagy L.G."/>
            <person name="Floudas D."/>
            <person name="Copeland A."/>
            <person name="Barry K.W."/>
            <person name="Cichocki N."/>
            <person name="Veneault-Fourrey C."/>
            <person name="LaButti K."/>
            <person name="Lindquist E.A."/>
            <person name="Lipzen A."/>
            <person name="Lundell T."/>
            <person name="Morin E."/>
            <person name="Murat C."/>
            <person name="Riley R."/>
            <person name="Ohm R."/>
            <person name="Sun H."/>
            <person name="Tunlid A."/>
            <person name="Henrissat B."/>
            <person name="Grigoriev I.V."/>
            <person name="Hibbett D.S."/>
            <person name="Martin F."/>
        </authorList>
    </citation>
    <scope>NUCLEOTIDE SEQUENCE [LARGE SCALE GENOMIC DNA]</scope>
    <source>
        <strain evidence="2 3">FD-317 M1</strain>
    </source>
</reference>
<proteinExistence type="predicted"/>